<name>A0ABT3GRZ1_9BACT</name>
<comment type="caution">
    <text evidence="1">The sequence shown here is derived from an EMBL/GenBank/DDBJ whole genome shotgun (WGS) entry which is preliminary data.</text>
</comment>
<dbReference type="EMBL" id="JAPDDT010000023">
    <property type="protein sequence ID" value="MCW1926244.1"/>
    <property type="molecule type" value="Genomic_DNA"/>
</dbReference>
<gene>
    <name evidence="1" type="ORF">OKA05_27065</name>
</gene>
<evidence type="ECO:0000313" key="1">
    <source>
        <dbReference type="EMBL" id="MCW1926244.1"/>
    </source>
</evidence>
<evidence type="ECO:0000313" key="2">
    <source>
        <dbReference type="Proteomes" id="UP001320876"/>
    </source>
</evidence>
<reference evidence="1 2" key="1">
    <citation type="submission" date="2022-10" db="EMBL/GenBank/DDBJ databases">
        <title>Luteolibacter arcticus strain CCTCC AB 2014275, whole genome shotgun sequencing project.</title>
        <authorList>
            <person name="Zhao G."/>
            <person name="Shen L."/>
        </authorList>
    </citation>
    <scope>NUCLEOTIDE SEQUENCE [LARGE SCALE GENOMIC DNA]</scope>
    <source>
        <strain evidence="1 2">CCTCC AB 2014275</strain>
    </source>
</reference>
<dbReference type="Proteomes" id="UP001320876">
    <property type="component" value="Unassembled WGS sequence"/>
</dbReference>
<proteinExistence type="predicted"/>
<organism evidence="1 2">
    <name type="scientific">Luteolibacter arcticus</name>
    <dbReference type="NCBI Taxonomy" id="1581411"/>
    <lineage>
        <taxon>Bacteria</taxon>
        <taxon>Pseudomonadati</taxon>
        <taxon>Verrucomicrobiota</taxon>
        <taxon>Verrucomicrobiia</taxon>
        <taxon>Verrucomicrobiales</taxon>
        <taxon>Verrucomicrobiaceae</taxon>
        <taxon>Luteolibacter</taxon>
    </lineage>
</organism>
<accession>A0ABT3GRZ1</accession>
<keyword evidence="2" id="KW-1185">Reference proteome</keyword>
<sequence>MKKRTAIILSGAVLVSIAAYVAWCFRPFYLPPPLEIDASVSPGGRKAVEDWRWSGSYVRPLEFGWTTAWRNLCHPWDCRMGDLVRVEEQPDSGLWATSIGQFWGFSKIGGEWDASTAMDHGTDFFFSPVHGRVQRQGEIASRIDAMGANGATIEILSLGRLTHLGSLVHRAGEAPDSQPYFPSIFYHYEVFGRATVVEARERQHLLDCLARSIREADIDREPPGWGISPRHGITISIGESRADYLMNFDEGDGYAFGPGIDGIMGFTRTTSPTRTSRSEDLAFFRISPHYGKVFDAFLERNGIEQEEQPATK</sequence>
<protein>
    <submittedName>
        <fullName evidence="1">Uncharacterized protein</fullName>
    </submittedName>
</protein>
<dbReference type="RefSeq" id="WP_264490352.1">
    <property type="nucleotide sequence ID" value="NZ_JAPDDT010000023.1"/>
</dbReference>